<dbReference type="HOGENOM" id="CLU_2041846_0_0_1"/>
<dbReference type="Proteomes" id="UP000026962">
    <property type="component" value="Chromosome 7"/>
</dbReference>
<reference evidence="2" key="2">
    <citation type="submission" date="2018-05" db="EMBL/GenBank/DDBJ databases">
        <title>OpunRS2 (Oryza punctata Reference Sequence Version 2).</title>
        <authorList>
            <person name="Zhang J."/>
            <person name="Kudrna D."/>
            <person name="Lee S."/>
            <person name="Talag J."/>
            <person name="Welchert J."/>
            <person name="Wing R.A."/>
        </authorList>
    </citation>
    <scope>NUCLEOTIDE SEQUENCE [LARGE SCALE GENOMIC DNA]</scope>
</reference>
<accession>A0A0E0LIQ6</accession>
<evidence type="ECO:0000256" key="1">
    <source>
        <dbReference type="SAM" id="MobiDB-lite"/>
    </source>
</evidence>
<sequence length="121" mass="13499">MSSPPSPTTRRAPRGCPAETGRHYDGELDSWVSLHFEHDDLRLLTDGRLCACGVVSVERGFTPPEVKVSKDKVFVQVPGWEHVDAELVYMGGRSEYCLVEWLRREGTTRSAWTTETTACSG</sequence>
<dbReference type="AlphaFoldDB" id="A0A0E0LIQ6"/>
<reference evidence="2" key="1">
    <citation type="submission" date="2015-04" db="UniProtKB">
        <authorList>
            <consortium name="EnsemblPlants"/>
        </authorList>
    </citation>
    <scope>IDENTIFICATION</scope>
</reference>
<keyword evidence="3" id="KW-1185">Reference proteome</keyword>
<name>A0A0E0LIQ6_ORYPU</name>
<protein>
    <submittedName>
        <fullName evidence="2">Uncharacterized protein</fullName>
    </submittedName>
</protein>
<organism evidence="2">
    <name type="scientific">Oryza punctata</name>
    <name type="common">Red rice</name>
    <dbReference type="NCBI Taxonomy" id="4537"/>
    <lineage>
        <taxon>Eukaryota</taxon>
        <taxon>Viridiplantae</taxon>
        <taxon>Streptophyta</taxon>
        <taxon>Embryophyta</taxon>
        <taxon>Tracheophyta</taxon>
        <taxon>Spermatophyta</taxon>
        <taxon>Magnoliopsida</taxon>
        <taxon>Liliopsida</taxon>
        <taxon>Poales</taxon>
        <taxon>Poaceae</taxon>
        <taxon>BOP clade</taxon>
        <taxon>Oryzoideae</taxon>
        <taxon>Oryzeae</taxon>
        <taxon>Oryzinae</taxon>
        <taxon>Oryza</taxon>
    </lineage>
</organism>
<dbReference type="EnsemblPlants" id="OPUNC07G07640.1">
    <property type="protein sequence ID" value="OPUNC07G07640.1"/>
    <property type="gene ID" value="OPUNC07G07640"/>
</dbReference>
<evidence type="ECO:0000313" key="3">
    <source>
        <dbReference type="Proteomes" id="UP000026962"/>
    </source>
</evidence>
<proteinExistence type="predicted"/>
<dbReference type="InterPro" id="IPR012871">
    <property type="entry name" value="DUF1668_ORYSA"/>
</dbReference>
<feature type="region of interest" description="Disordered" evidence="1">
    <location>
        <begin position="1"/>
        <end position="20"/>
    </location>
</feature>
<evidence type="ECO:0000313" key="2">
    <source>
        <dbReference type="EnsemblPlants" id="OPUNC07G07640.1"/>
    </source>
</evidence>
<dbReference type="Pfam" id="PF07893">
    <property type="entry name" value="DUF1668"/>
    <property type="match status" value="1"/>
</dbReference>
<dbReference type="Gramene" id="OPUNC07G07640.1">
    <property type="protein sequence ID" value="OPUNC07G07640.1"/>
    <property type="gene ID" value="OPUNC07G07640"/>
</dbReference>